<gene>
    <name evidence="3" type="ORF">TTAC_LOCUS774</name>
</gene>
<reference evidence="3 4" key="2">
    <citation type="submission" date="2018-11" db="EMBL/GenBank/DDBJ databases">
        <authorList>
            <consortium name="Pathogen Informatics"/>
        </authorList>
    </citation>
    <scope>NUCLEOTIDE SEQUENCE [LARGE SCALE GENOMIC DNA]</scope>
</reference>
<feature type="coiled-coil region" evidence="1">
    <location>
        <begin position="557"/>
        <end position="626"/>
    </location>
</feature>
<dbReference type="AlphaFoldDB" id="A0A0R3WJC9"/>
<accession>A0A0R3WJC9</accession>
<keyword evidence="1" id="KW-0175">Coiled coil</keyword>
<proteinExistence type="predicted"/>
<evidence type="ECO:0000256" key="2">
    <source>
        <dbReference type="SAM" id="MobiDB-lite"/>
    </source>
</evidence>
<keyword evidence="4" id="KW-1185">Reference proteome</keyword>
<name>A0A0R3WJC9_HYDTA</name>
<evidence type="ECO:0000313" key="5">
    <source>
        <dbReference type="WBParaSite" id="TTAC_0000077301-mRNA-1"/>
    </source>
</evidence>
<dbReference type="EMBL" id="UYWX01000095">
    <property type="protein sequence ID" value="VDM16974.1"/>
    <property type="molecule type" value="Genomic_DNA"/>
</dbReference>
<dbReference type="STRING" id="6205.A0A0R3WJC9"/>
<evidence type="ECO:0000256" key="1">
    <source>
        <dbReference type="SAM" id="Coils"/>
    </source>
</evidence>
<sequence length="790" mass="89908">MDELNAAAEPNPPDNKCLLAQNRGENLSLGSKPILKGSTEEIDVLSLSMNNASIMYKPDNMLLKQHSPSTNLKLRERDGDTESEGEMENHLKSEEVLLLRKQCSAKEREVAQLRETLRRQESRCAETEAEIMRLRSALITSERACSRQSALLSRSLVDREVIASEARACEQELSEVEDKIHHLTAEILTRESRIIQLEGCAVPLDEMTGRREVEEKISQMTLAFKEALREHEEQLRARFYTENKEAATEKIKCLQQEIESLKASHAEAVDIITKRAEANAQTDAHTIRQLQDKIAQLQSQLDSQRQEMDDLEVRNNRFKAEVDHLERFGKSMQIRVEEAEVKVVRERTKAEQLEAELTVCRSALASSERNLHELALDHEVARERINVSDRRFEAMHAQIVELNASLQVSTQQSVLLEAKVKESEQRNDMLERRLDQAEKKAKQACDWKEHLEEENVALKTTNQRLTSTVSEMQSSCTTLRCERENSNLEIVELKNLLNNFEVEREANEATLSENLRIVGIALPICPELCNGESGEPLDHPLSKYTKRHRVLDVSRAVAQLTARIVAAEAENTQLREQIATQDAHLVDQRTQATILNDNLLQLETHLRSAREDNKRLSLQHVSLRRQLESQKCSTARCREEKRLLQEKLIRCNQIFRHVADLNSCSNPGKLYSEKEANLLSRLANFFEKPKGVSKVRDDENDVKRCPTETTETSLMYQGTKLSKVATAVIEECVGKEGRIHADTFRTHLREAFDIPQIKMDIHRPSHKVGSCGVKEETISASRPNGDGGDI</sequence>
<dbReference type="SUPFAM" id="SSF57997">
    <property type="entry name" value="Tropomyosin"/>
    <property type="match status" value="1"/>
</dbReference>
<evidence type="ECO:0000313" key="4">
    <source>
        <dbReference type="Proteomes" id="UP000274429"/>
    </source>
</evidence>
<feature type="coiled-coil region" evidence="1">
    <location>
        <begin position="96"/>
        <end position="186"/>
    </location>
</feature>
<feature type="region of interest" description="Disordered" evidence="2">
    <location>
        <begin position="63"/>
        <end position="89"/>
    </location>
</feature>
<dbReference type="OrthoDB" id="6255335at2759"/>
<feature type="coiled-coil region" evidence="1">
    <location>
        <begin position="210"/>
        <end position="384"/>
    </location>
</feature>
<reference evidence="5" key="1">
    <citation type="submission" date="2017-02" db="UniProtKB">
        <authorList>
            <consortium name="WormBaseParasite"/>
        </authorList>
    </citation>
    <scope>IDENTIFICATION</scope>
</reference>
<dbReference type="WBParaSite" id="TTAC_0000077301-mRNA-1">
    <property type="protein sequence ID" value="TTAC_0000077301-mRNA-1"/>
    <property type="gene ID" value="TTAC_0000077301"/>
</dbReference>
<evidence type="ECO:0000313" key="3">
    <source>
        <dbReference type="EMBL" id="VDM16974.1"/>
    </source>
</evidence>
<dbReference type="Proteomes" id="UP000274429">
    <property type="component" value="Unassembled WGS sequence"/>
</dbReference>
<feature type="coiled-coil region" evidence="1">
    <location>
        <begin position="413"/>
        <end position="510"/>
    </location>
</feature>
<organism evidence="5">
    <name type="scientific">Hydatigena taeniaeformis</name>
    <name type="common">Feline tapeworm</name>
    <name type="synonym">Taenia taeniaeformis</name>
    <dbReference type="NCBI Taxonomy" id="6205"/>
    <lineage>
        <taxon>Eukaryota</taxon>
        <taxon>Metazoa</taxon>
        <taxon>Spiralia</taxon>
        <taxon>Lophotrochozoa</taxon>
        <taxon>Platyhelminthes</taxon>
        <taxon>Cestoda</taxon>
        <taxon>Eucestoda</taxon>
        <taxon>Cyclophyllidea</taxon>
        <taxon>Taeniidae</taxon>
        <taxon>Hydatigera</taxon>
    </lineage>
</organism>
<protein>
    <submittedName>
        <fullName evidence="5">Coiled-coil domain-containing protein 150</fullName>
    </submittedName>
</protein>